<dbReference type="EMBL" id="MF600313">
    <property type="protein sequence ID" value="AVN58473.1"/>
    <property type="molecule type" value="Genomic_DNA"/>
</dbReference>
<evidence type="ECO:0000256" key="1">
    <source>
        <dbReference type="SAM" id="MobiDB-lite"/>
    </source>
</evidence>
<name>A0A343VRE9_9MYCO</name>
<accession>A0A343VRE9</accession>
<proteinExistence type="predicted"/>
<feature type="compositionally biased region" description="Polar residues" evidence="1">
    <location>
        <begin position="7"/>
        <end position="19"/>
    </location>
</feature>
<reference evidence="2" key="1">
    <citation type="journal article" date="2018" name="Front. Microbiol.">
        <title>Beyond the Limits: tRNA Array Units in Mycobacterium Genomes.</title>
        <authorList>
            <person name="Morgado S.M."/>
            <person name="Vicente A.C."/>
        </authorList>
    </citation>
    <scope>NUCLEOTIDE SEQUENCE</scope>
    <source>
        <strain evidence="2">CBMA 213</strain>
        <plasmid evidence="2">pCBMA213_1</plasmid>
    </source>
</reference>
<evidence type="ECO:0000313" key="2">
    <source>
        <dbReference type="EMBL" id="AVN58473.1"/>
    </source>
</evidence>
<sequence>MTAPYESPNSVGAQASTPDSIADTVRRRAALVRDLTALGEPYGCTPDESAELDAPVLSSARAAAEHAVTVIGRARTGAPVGPSERDELAMLGHAFSCEAQRLQSGENPAAPESASQRSARLLIASSAEREGETAIGNAANVGTVLTEIAERRIWAVRRNDVEYALTLLREWADDVDRRRVSDG</sequence>
<keyword evidence="2" id="KW-0614">Plasmid</keyword>
<dbReference type="RefSeq" id="WP_155921922.1">
    <property type="nucleotide sequence ID" value="NZ_MZMR01000001.1"/>
</dbReference>
<geneLocation type="plasmid" evidence="2">
    <name>pCBMA213_1</name>
</geneLocation>
<protein>
    <submittedName>
        <fullName evidence="2">Uncharacterized protein</fullName>
    </submittedName>
</protein>
<dbReference type="AlphaFoldDB" id="A0A343VRE9"/>
<feature type="region of interest" description="Disordered" evidence="1">
    <location>
        <begin position="1"/>
        <end position="21"/>
    </location>
</feature>
<gene>
    <name evidence="2" type="ORF">B5P44_p00178</name>
</gene>
<organism evidence="2">
    <name type="scientific">Mycolicibacterium sp. CBMA 213</name>
    <dbReference type="NCBI Taxonomy" id="1968788"/>
    <lineage>
        <taxon>Bacteria</taxon>
        <taxon>Bacillati</taxon>
        <taxon>Actinomycetota</taxon>
        <taxon>Actinomycetes</taxon>
        <taxon>Mycobacteriales</taxon>
        <taxon>Mycobacteriaceae</taxon>
        <taxon>Mycolicibacterium</taxon>
    </lineage>
</organism>